<dbReference type="PRINTS" id="PR00032">
    <property type="entry name" value="HTHARAC"/>
</dbReference>
<accession>A0A0D7X4H8</accession>
<evidence type="ECO:0000313" key="5">
    <source>
        <dbReference type="EMBL" id="KJD45873.1"/>
    </source>
</evidence>
<dbReference type="PROSITE" id="PS00041">
    <property type="entry name" value="HTH_ARAC_FAMILY_1"/>
    <property type="match status" value="1"/>
</dbReference>
<keyword evidence="3" id="KW-0804">Transcription</keyword>
<keyword evidence="6" id="KW-1185">Reference proteome</keyword>
<dbReference type="InterPro" id="IPR009057">
    <property type="entry name" value="Homeodomain-like_sf"/>
</dbReference>
<dbReference type="PROSITE" id="PS01124">
    <property type="entry name" value="HTH_ARAC_FAMILY_2"/>
    <property type="match status" value="1"/>
</dbReference>
<dbReference type="SUPFAM" id="SSF46689">
    <property type="entry name" value="Homeodomain-like"/>
    <property type="match status" value="1"/>
</dbReference>
<comment type="caution">
    <text evidence="5">The sequence shown here is derived from an EMBL/GenBank/DDBJ whole genome shotgun (WGS) entry which is preliminary data.</text>
</comment>
<sequence length="325" mass="37002">MQEATFHHNFNLFLEKLELNFDVTGDKAPLELMQTVGKGTICRRSPRLDMELVVSDYTFHQSRTIDFVASVPMVELTCCFRGGREVQASGVRHEIVPGHFSLQLLKPGEARFEFTANEQFTMLGIGIPVSTFHYFMEEADGRRSVDFADLLGPHSFRAFQARMSPVAVSKWTQLMQGIQSGLMRNIEMECAVLDLWMLALRTFFENGHDPSISLNRDEIAKIKRARQIMLEHMAEPPSLLQLSRMIGMNDYKLKMGYKEMYGTTVFGDLREQRLEQALHLLQVGGNSVTEVSFAVGYSNPSYFAEAFRKKYGCNPGTLVRNRLFS</sequence>
<evidence type="ECO:0000256" key="2">
    <source>
        <dbReference type="ARBA" id="ARBA00023125"/>
    </source>
</evidence>
<dbReference type="InterPro" id="IPR053142">
    <property type="entry name" value="PchR_regulatory_protein"/>
</dbReference>
<dbReference type="RefSeq" id="WP_044645906.1">
    <property type="nucleotide sequence ID" value="NZ_JTHP01000014.1"/>
</dbReference>
<dbReference type="PANTHER" id="PTHR47893">
    <property type="entry name" value="REGULATORY PROTEIN PCHR"/>
    <property type="match status" value="1"/>
</dbReference>
<reference evidence="5 6" key="1">
    <citation type="submission" date="2014-11" db="EMBL/GenBank/DDBJ databases">
        <title>Draft Genome Sequences of Paenibacillus polymyxa NRRL B-30509 and Paenibacillus terrae NRRL B-30644, Strains from a Poultry Environment that Produce Tridecaptin A and Paenicidins.</title>
        <authorList>
            <person name="van Belkum M.J."/>
            <person name="Lohans C.T."/>
            <person name="Vederas J.C."/>
        </authorList>
    </citation>
    <scope>NUCLEOTIDE SEQUENCE [LARGE SCALE GENOMIC DNA]</scope>
    <source>
        <strain evidence="5 6">NRRL B-30644</strain>
    </source>
</reference>
<dbReference type="Pfam" id="PF12833">
    <property type="entry name" value="HTH_18"/>
    <property type="match status" value="1"/>
</dbReference>
<keyword evidence="1" id="KW-0805">Transcription regulation</keyword>
<proteinExistence type="predicted"/>
<protein>
    <submittedName>
        <fullName evidence="5">AraC family transcriptional regulator</fullName>
    </submittedName>
</protein>
<dbReference type="EMBL" id="JTHP01000014">
    <property type="protein sequence ID" value="KJD45873.1"/>
    <property type="molecule type" value="Genomic_DNA"/>
</dbReference>
<dbReference type="PATRIC" id="fig|159743.3.peg.2119"/>
<dbReference type="GO" id="GO:0043565">
    <property type="term" value="F:sequence-specific DNA binding"/>
    <property type="evidence" value="ECO:0007669"/>
    <property type="project" value="InterPro"/>
</dbReference>
<gene>
    <name evidence="5" type="ORF">QD47_09525</name>
</gene>
<keyword evidence="2" id="KW-0238">DNA-binding</keyword>
<dbReference type="Gene3D" id="1.10.10.60">
    <property type="entry name" value="Homeodomain-like"/>
    <property type="match status" value="1"/>
</dbReference>
<evidence type="ECO:0000313" key="6">
    <source>
        <dbReference type="Proteomes" id="UP000032534"/>
    </source>
</evidence>
<dbReference type="InterPro" id="IPR018062">
    <property type="entry name" value="HTH_AraC-typ_CS"/>
</dbReference>
<evidence type="ECO:0000259" key="4">
    <source>
        <dbReference type="PROSITE" id="PS01124"/>
    </source>
</evidence>
<dbReference type="GO" id="GO:0003700">
    <property type="term" value="F:DNA-binding transcription factor activity"/>
    <property type="evidence" value="ECO:0007669"/>
    <property type="project" value="InterPro"/>
</dbReference>
<dbReference type="InterPro" id="IPR020449">
    <property type="entry name" value="Tscrpt_reg_AraC-type_HTH"/>
</dbReference>
<name>A0A0D7X4H8_9BACL</name>
<dbReference type="SMART" id="SM00342">
    <property type="entry name" value="HTH_ARAC"/>
    <property type="match status" value="1"/>
</dbReference>
<feature type="domain" description="HTH araC/xylS-type" evidence="4">
    <location>
        <begin position="223"/>
        <end position="321"/>
    </location>
</feature>
<dbReference type="PANTHER" id="PTHR47893:SF1">
    <property type="entry name" value="REGULATORY PROTEIN PCHR"/>
    <property type="match status" value="1"/>
</dbReference>
<organism evidence="5 6">
    <name type="scientific">Paenibacillus terrae</name>
    <dbReference type="NCBI Taxonomy" id="159743"/>
    <lineage>
        <taxon>Bacteria</taxon>
        <taxon>Bacillati</taxon>
        <taxon>Bacillota</taxon>
        <taxon>Bacilli</taxon>
        <taxon>Bacillales</taxon>
        <taxon>Paenibacillaceae</taxon>
        <taxon>Paenibacillus</taxon>
    </lineage>
</organism>
<evidence type="ECO:0000256" key="3">
    <source>
        <dbReference type="ARBA" id="ARBA00023163"/>
    </source>
</evidence>
<evidence type="ECO:0000256" key="1">
    <source>
        <dbReference type="ARBA" id="ARBA00023015"/>
    </source>
</evidence>
<dbReference type="InterPro" id="IPR018060">
    <property type="entry name" value="HTH_AraC"/>
</dbReference>
<dbReference type="Proteomes" id="UP000032534">
    <property type="component" value="Unassembled WGS sequence"/>
</dbReference>
<dbReference type="AlphaFoldDB" id="A0A0D7X4H8"/>